<dbReference type="InterPro" id="IPR037147">
    <property type="entry name" value="Ribosomal_bL28_sf"/>
</dbReference>
<evidence type="ECO:0000256" key="4">
    <source>
        <dbReference type="ARBA" id="ARBA00035174"/>
    </source>
</evidence>
<proteinExistence type="inferred from homology"/>
<dbReference type="InterPro" id="IPR034704">
    <property type="entry name" value="Ribosomal_bL28/bL31-like_sf"/>
</dbReference>
<gene>
    <name evidence="5 6" type="primary">rpmB</name>
    <name evidence="6" type="ORF">STSP1_02013</name>
</gene>
<dbReference type="STRING" id="1941349.STSP1_02013"/>
<dbReference type="OrthoDB" id="9805609at2"/>
<evidence type="ECO:0000256" key="1">
    <source>
        <dbReference type="ARBA" id="ARBA00008760"/>
    </source>
</evidence>
<comment type="similarity">
    <text evidence="1 5">Belongs to the bacterial ribosomal protein bL28 family.</text>
</comment>
<dbReference type="HAMAP" id="MF_00373">
    <property type="entry name" value="Ribosomal_bL28"/>
    <property type="match status" value="1"/>
</dbReference>
<keyword evidence="3 5" id="KW-0687">Ribonucleoprotein</keyword>
<dbReference type="PANTHER" id="PTHR39080:SF1">
    <property type="entry name" value="LARGE RIBOSOMAL SUBUNIT PROTEIN BL28A"/>
    <property type="match status" value="1"/>
</dbReference>
<dbReference type="GO" id="GO:1990904">
    <property type="term" value="C:ribonucleoprotein complex"/>
    <property type="evidence" value="ECO:0007669"/>
    <property type="project" value="UniProtKB-KW"/>
</dbReference>
<sequence>MSRKCQLTGRKTSVGRSIVRHGKPKRLGGVGLNIRGVNKRKFKPNTQKMRVMVDGQVKKITVSAKAVKSGLVVKPPKRKYNKAAQG</sequence>
<accession>A0A1W6LP80</accession>
<dbReference type="InterPro" id="IPR001383">
    <property type="entry name" value="Ribosomal_bL28_bact-type"/>
</dbReference>
<dbReference type="KEGG" id="pbp:STSP1_02013"/>
<name>A0A1W6LP80_9BACT</name>
<keyword evidence="2 5" id="KW-0689">Ribosomal protein</keyword>
<dbReference type="Gene3D" id="2.30.170.40">
    <property type="entry name" value="Ribosomal protein L28/L24"/>
    <property type="match status" value="1"/>
</dbReference>
<dbReference type="Pfam" id="PF00830">
    <property type="entry name" value="Ribosomal_L28"/>
    <property type="match status" value="1"/>
</dbReference>
<organism evidence="6 7">
    <name type="scientific">Sedimentisphaera salicampi</name>
    <dbReference type="NCBI Taxonomy" id="1941349"/>
    <lineage>
        <taxon>Bacteria</taxon>
        <taxon>Pseudomonadati</taxon>
        <taxon>Planctomycetota</taxon>
        <taxon>Phycisphaerae</taxon>
        <taxon>Sedimentisphaerales</taxon>
        <taxon>Sedimentisphaeraceae</taxon>
        <taxon>Sedimentisphaera</taxon>
    </lineage>
</organism>
<dbReference type="EMBL" id="CP021023">
    <property type="protein sequence ID" value="ARN57598.1"/>
    <property type="molecule type" value="Genomic_DNA"/>
</dbReference>
<evidence type="ECO:0000256" key="5">
    <source>
        <dbReference type="HAMAP-Rule" id="MF_00373"/>
    </source>
</evidence>
<dbReference type="AlphaFoldDB" id="A0A1W6LP80"/>
<dbReference type="RefSeq" id="WP_085756229.1">
    <property type="nucleotide sequence ID" value="NZ_CP021023.1"/>
</dbReference>
<dbReference type="GO" id="GO:0006412">
    <property type="term" value="P:translation"/>
    <property type="evidence" value="ECO:0007669"/>
    <property type="project" value="UniProtKB-UniRule"/>
</dbReference>
<dbReference type="PANTHER" id="PTHR39080">
    <property type="entry name" value="50S RIBOSOMAL PROTEIN L28"/>
    <property type="match status" value="1"/>
</dbReference>
<evidence type="ECO:0000313" key="6">
    <source>
        <dbReference type="EMBL" id="ARN57598.1"/>
    </source>
</evidence>
<dbReference type="Gene3D" id="2.20.150.30">
    <property type="match status" value="1"/>
</dbReference>
<dbReference type="GO" id="GO:0005840">
    <property type="term" value="C:ribosome"/>
    <property type="evidence" value="ECO:0007669"/>
    <property type="project" value="UniProtKB-KW"/>
</dbReference>
<dbReference type="InterPro" id="IPR050096">
    <property type="entry name" value="Bacterial_rp_bL28"/>
</dbReference>
<reference evidence="7" key="1">
    <citation type="submission" date="2017-04" db="EMBL/GenBank/DDBJ databases">
        <title>Comparative genomics and description of representatives of a novel lineage of planctomycetes thriving in anoxic sediments.</title>
        <authorList>
            <person name="Spring S."/>
            <person name="Bunk B."/>
            <person name="Sproer C."/>
        </authorList>
    </citation>
    <scope>NUCLEOTIDE SEQUENCE [LARGE SCALE GENOMIC DNA]</scope>
    <source>
        <strain evidence="7">ST-PulAB-D4</strain>
    </source>
</reference>
<protein>
    <recommendedName>
        <fullName evidence="4 5">Large ribosomal subunit protein bL28</fullName>
    </recommendedName>
</protein>
<dbReference type="SUPFAM" id="SSF143800">
    <property type="entry name" value="L28p-like"/>
    <property type="match status" value="1"/>
</dbReference>
<dbReference type="NCBIfam" id="TIGR00009">
    <property type="entry name" value="L28"/>
    <property type="match status" value="1"/>
</dbReference>
<keyword evidence="7" id="KW-1185">Reference proteome</keyword>
<dbReference type="GO" id="GO:0003735">
    <property type="term" value="F:structural constituent of ribosome"/>
    <property type="evidence" value="ECO:0007669"/>
    <property type="project" value="InterPro"/>
</dbReference>
<evidence type="ECO:0000256" key="3">
    <source>
        <dbReference type="ARBA" id="ARBA00023274"/>
    </source>
</evidence>
<evidence type="ECO:0000313" key="7">
    <source>
        <dbReference type="Proteomes" id="UP000193334"/>
    </source>
</evidence>
<dbReference type="InterPro" id="IPR026569">
    <property type="entry name" value="Ribosomal_bL28"/>
</dbReference>
<dbReference type="Proteomes" id="UP000193334">
    <property type="component" value="Chromosome"/>
</dbReference>
<evidence type="ECO:0000256" key="2">
    <source>
        <dbReference type="ARBA" id="ARBA00022980"/>
    </source>
</evidence>